<dbReference type="Pfam" id="PF08922">
    <property type="entry name" value="DUF1905"/>
    <property type="match status" value="1"/>
</dbReference>
<proteinExistence type="predicted"/>
<dbReference type="InterPro" id="IPR015018">
    <property type="entry name" value="DUF1905"/>
</dbReference>
<dbReference type="Gene3D" id="2.40.30.100">
    <property type="entry name" value="AF2212/PG0164-like"/>
    <property type="match status" value="1"/>
</dbReference>
<dbReference type="RefSeq" id="WP_200587068.1">
    <property type="nucleotide sequence ID" value="NZ_JAEHFY010000018.1"/>
</dbReference>
<organism evidence="1 2">
    <name type="scientific">Pedobacter segetis</name>
    <dbReference type="NCBI Taxonomy" id="2793069"/>
    <lineage>
        <taxon>Bacteria</taxon>
        <taxon>Pseudomonadati</taxon>
        <taxon>Bacteroidota</taxon>
        <taxon>Sphingobacteriia</taxon>
        <taxon>Sphingobacteriales</taxon>
        <taxon>Sphingobacteriaceae</taxon>
        <taxon>Pedobacter</taxon>
    </lineage>
</organism>
<sequence length="170" mass="19653">MIQFSAIIHQFEKMGEKTGWTYVDIPADVSRQIKENCKVSYRVKGKIDHIEIAGTAVLPMGEGNFILSLKKEIQKKIGKRKGAIVYLQLEEDKDFKIEMPEDLEFCLDDCGGARQQFLSMPKSHQNYYINWLNSAKTEPTRVKRLAQTVDAMAKKMNFGEMMRYHKQISK</sequence>
<comment type="caution">
    <text evidence="1">The sequence shown here is derived from an EMBL/GenBank/DDBJ whole genome shotgun (WGS) entry which is preliminary data.</text>
</comment>
<reference evidence="1 2" key="1">
    <citation type="submission" date="2020-12" db="EMBL/GenBank/DDBJ databases">
        <title>Bacterial novel species Pedobacter sp. SD-b isolated from soil.</title>
        <authorList>
            <person name="Jung H.-Y."/>
        </authorList>
    </citation>
    <scope>NUCLEOTIDE SEQUENCE [LARGE SCALE GENOMIC DNA]</scope>
    <source>
        <strain evidence="1 2">SD-b</strain>
    </source>
</reference>
<accession>A0ABS1BLU0</accession>
<gene>
    <name evidence="1" type="ORF">I5M32_12950</name>
</gene>
<keyword evidence="2" id="KW-1185">Reference proteome</keyword>
<dbReference type="SUPFAM" id="SSF141694">
    <property type="entry name" value="AF2212/PG0164-like"/>
    <property type="match status" value="1"/>
</dbReference>
<dbReference type="Pfam" id="PF13376">
    <property type="entry name" value="OmdA"/>
    <property type="match status" value="1"/>
</dbReference>
<evidence type="ECO:0000313" key="1">
    <source>
        <dbReference type="EMBL" id="MBK0383869.1"/>
    </source>
</evidence>
<dbReference type="EMBL" id="JAEHFY010000018">
    <property type="protein sequence ID" value="MBK0383869.1"/>
    <property type="molecule type" value="Genomic_DNA"/>
</dbReference>
<name>A0ABS1BLU0_9SPHI</name>
<dbReference type="InterPro" id="IPR037079">
    <property type="entry name" value="AF2212/PG0164-like_sf"/>
</dbReference>
<dbReference type="Proteomes" id="UP000660024">
    <property type="component" value="Unassembled WGS sequence"/>
</dbReference>
<evidence type="ECO:0000313" key="2">
    <source>
        <dbReference type="Proteomes" id="UP000660024"/>
    </source>
</evidence>
<protein>
    <submittedName>
        <fullName evidence="1">DUF1905 domain-containing protein</fullName>
    </submittedName>
</protein>